<dbReference type="Proteomes" id="UP001596302">
    <property type="component" value="Unassembled WGS sequence"/>
</dbReference>
<evidence type="ECO:0008006" key="4">
    <source>
        <dbReference type="Google" id="ProtNLM"/>
    </source>
</evidence>
<accession>A0ABW1J3X8</accession>
<sequence length="121" mass="13186">MNRQRRVAVTSPQTRIAMSGRRGLPPGPVPRLAPGELAKARWIRRVQLRRAGIGLLGVFAVLAGLPLLLSLAPWLQQIRLAGVPVAWLAVAVLPYPVLAGLAFWQLRRAERAEDAGDGTER</sequence>
<proteinExistence type="predicted"/>
<feature type="transmembrane region" description="Helical" evidence="1">
    <location>
        <begin position="51"/>
        <end position="75"/>
    </location>
</feature>
<comment type="caution">
    <text evidence="2">The sequence shown here is derived from an EMBL/GenBank/DDBJ whole genome shotgun (WGS) entry which is preliminary data.</text>
</comment>
<reference evidence="3" key="1">
    <citation type="journal article" date="2019" name="Int. J. Syst. Evol. Microbiol.">
        <title>The Global Catalogue of Microorganisms (GCM) 10K type strain sequencing project: providing services to taxonomists for standard genome sequencing and annotation.</title>
        <authorList>
            <consortium name="The Broad Institute Genomics Platform"/>
            <consortium name="The Broad Institute Genome Sequencing Center for Infectious Disease"/>
            <person name="Wu L."/>
            <person name="Ma J."/>
        </authorList>
    </citation>
    <scope>NUCLEOTIDE SEQUENCE [LARGE SCALE GENOMIC DNA]</scope>
    <source>
        <strain evidence="3">CCM 8391</strain>
    </source>
</reference>
<keyword evidence="1" id="KW-1133">Transmembrane helix</keyword>
<feature type="transmembrane region" description="Helical" evidence="1">
    <location>
        <begin position="81"/>
        <end position="104"/>
    </location>
</feature>
<evidence type="ECO:0000313" key="3">
    <source>
        <dbReference type="Proteomes" id="UP001596302"/>
    </source>
</evidence>
<keyword evidence="1" id="KW-0472">Membrane</keyword>
<protein>
    <recommendedName>
        <fullName evidence="4">Solute:sodium symporter small subunit</fullName>
    </recommendedName>
</protein>
<dbReference type="EMBL" id="JBHSQW010000031">
    <property type="protein sequence ID" value="MFC5995534.1"/>
    <property type="molecule type" value="Genomic_DNA"/>
</dbReference>
<gene>
    <name evidence="2" type="ORF">ACFQE5_15070</name>
</gene>
<name>A0ABW1J3X8_9PSEU</name>
<dbReference type="RefSeq" id="WP_379585604.1">
    <property type="nucleotide sequence ID" value="NZ_JBHSQW010000031.1"/>
</dbReference>
<evidence type="ECO:0000256" key="1">
    <source>
        <dbReference type="SAM" id="Phobius"/>
    </source>
</evidence>
<organism evidence="2 3">
    <name type="scientific">Pseudonocardia hispaniensis</name>
    <dbReference type="NCBI Taxonomy" id="904933"/>
    <lineage>
        <taxon>Bacteria</taxon>
        <taxon>Bacillati</taxon>
        <taxon>Actinomycetota</taxon>
        <taxon>Actinomycetes</taxon>
        <taxon>Pseudonocardiales</taxon>
        <taxon>Pseudonocardiaceae</taxon>
        <taxon>Pseudonocardia</taxon>
    </lineage>
</organism>
<evidence type="ECO:0000313" key="2">
    <source>
        <dbReference type="EMBL" id="MFC5995534.1"/>
    </source>
</evidence>
<keyword evidence="3" id="KW-1185">Reference proteome</keyword>
<keyword evidence="1" id="KW-0812">Transmembrane</keyword>